<reference evidence="2" key="1">
    <citation type="submission" date="2020-01" db="EMBL/GenBank/DDBJ databases">
        <title>Identification and distribution of gene clusters putatively required for synthesis of sphingolipid metabolism inhibitors in phylogenetically diverse species of the filamentous fungus Fusarium.</title>
        <authorList>
            <person name="Kim H.-S."/>
            <person name="Busman M."/>
            <person name="Brown D.W."/>
            <person name="Divon H."/>
            <person name="Uhlig S."/>
            <person name="Proctor R.H."/>
        </authorList>
    </citation>
    <scope>NUCLEOTIDE SEQUENCE</scope>
    <source>
        <strain evidence="2">NRRL 53441</strain>
    </source>
</reference>
<dbReference type="AlphaFoldDB" id="A0A8H4NXB1"/>
<dbReference type="GO" id="GO:0005524">
    <property type="term" value="F:ATP binding"/>
    <property type="evidence" value="ECO:0007669"/>
    <property type="project" value="InterPro"/>
</dbReference>
<evidence type="ECO:0000259" key="1">
    <source>
        <dbReference type="PROSITE" id="PS50011"/>
    </source>
</evidence>
<evidence type="ECO:0000313" key="3">
    <source>
        <dbReference type="Proteomes" id="UP000605986"/>
    </source>
</evidence>
<dbReference type="PANTHER" id="PTHR33112:SF10">
    <property type="entry name" value="TOL"/>
    <property type="match status" value="1"/>
</dbReference>
<gene>
    <name evidence="2" type="ORF">F53441_7722</name>
</gene>
<dbReference type="Gene3D" id="1.10.510.10">
    <property type="entry name" value="Transferase(Phosphotransferase) domain 1"/>
    <property type="match status" value="1"/>
</dbReference>
<name>A0A8H4NXB1_9HYPO</name>
<dbReference type="Pfam" id="PF00069">
    <property type="entry name" value="Pkinase"/>
    <property type="match status" value="1"/>
</dbReference>
<dbReference type="PROSITE" id="PS50011">
    <property type="entry name" value="PROTEIN_KINASE_DOM"/>
    <property type="match status" value="1"/>
</dbReference>
<organism evidence="2 3">
    <name type="scientific">Fusarium austroafricanum</name>
    <dbReference type="NCBI Taxonomy" id="2364996"/>
    <lineage>
        <taxon>Eukaryota</taxon>
        <taxon>Fungi</taxon>
        <taxon>Dikarya</taxon>
        <taxon>Ascomycota</taxon>
        <taxon>Pezizomycotina</taxon>
        <taxon>Sordariomycetes</taxon>
        <taxon>Hypocreomycetidae</taxon>
        <taxon>Hypocreales</taxon>
        <taxon>Nectriaceae</taxon>
        <taxon>Fusarium</taxon>
        <taxon>Fusarium concolor species complex</taxon>
    </lineage>
</organism>
<keyword evidence="3" id="KW-1185">Reference proteome</keyword>
<comment type="caution">
    <text evidence="2">The sequence shown here is derived from an EMBL/GenBank/DDBJ whole genome shotgun (WGS) entry which is preliminary data.</text>
</comment>
<dbReference type="OrthoDB" id="5125733at2759"/>
<proteinExistence type="predicted"/>
<dbReference type="SMART" id="SM00220">
    <property type="entry name" value="S_TKc"/>
    <property type="match status" value="1"/>
</dbReference>
<dbReference type="CDD" id="cd00180">
    <property type="entry name" value="PKc"/>
    <property type="match status" value="1"/>
</dbReference>
<dbReference type="InterPro" id="IPR000719">
    <property type="entry name" value="Prot_kinase_dom"/>
</dbReference>
<accession>A0A8H4NXB1</accession>
<dbReference type="SUPFAM" id="SSF56112">
    <property type="entry name" value="Protein kinase-like (PK-like)"/>
    <property type="match status" value="1"/>
</dbReference>
<sequence>MEKQKPPQKITYAAITRSLTNGEILGATDEEQVEWKRAHCEPFMSRVAIRSCVQQVPVKATLRKILDDDRDIDKVTEFVVEKAPIAFLNITFVGAARDENGEPSIKVLQKHGFSDESFPIRTIPKKDIDAEGDPYDICGANSDAILGCFSEWDPIRKFEYAKQQWTFLAPVFVESEFEYKFKPLCRMPFVCIPDGAVLRGAFGTVRQLGLHIDHQDLTSFNLKLRSDKQSTEVAVKFMDINSTGSASDVEKFYAKEGTTLRQMRDMNDPHLIRAIAAYSKGHDRCFIFPWAEGGNLDNFWRTDQSKLDQSLVIWAIKQMTGLSGGIWKLHEKNTRHGDIKPANILYFMDSMDRNDRGTLKIADVGLAKVHEEYTKYRIAASTNRHSSERYEPPEMPGYIRGDPIPRVYDVWSLGCVFLEFTVWLIFGWDRLLEFRQDLVASNTGKFWEAVGKATPRHHMVNKIITDVEQTVPARSALADLIKLISKDLLVPKVDRADAKKIVEKLRHIQEKCGKDRSYCFGHALVAVAQQRPGPASGIPDSLPDNTASSTSVDFLSTNMDLERSLDDLEHSSSDCRMCRFLFRIFSKSLMNPTQTLKLVTDSESYSLSFSSGDPPLISLYLEPDYMGQSPFHAQFGLPILPAAGSSQQFRLLNQWIHLCDTTHECISKQPGTDGIMPTRLIDVGTAQSPSLRLIETKEENTTGAYIALSHCWGRLTREERFCTYIDNLKSLKESIPFDKLPKTFRDAVTVTRGLNTRYLWIDSLCIIQEDREDWKLESARMEDVFNSAYCTIAASSSTSSLDGFLGDREERAVIGIQTPKGPIYLAETIDNFQKHVEQGILNTRGWVFQERALSRRTIHFTSTQVYWECGQGIHCETLAQLRNRESALLGDSNFPTYGLQKYKDDSIRLVEYLYRTYSRLGLTNTTDRSKAILGLQKRLGRTFQSTAEYGVLSAYFERLLLWQVESPQKRIMYPEAERVPSWSWMAFMGRIHYMDIPFGKVAWTGNVKKPFGDVAWEGRMQADAHELLISRADLEERAQADLSDMQLDPVGLRCVVVGTSKVDNQDGTVDQYVLLIRQISSHAASYERVGAGIILDIHVGQGCATVDLV</sequence>
<dbReference type="InterPro" id="IPR011009">
    <property type="entry name" value="Kinase-like_dom_sf"/>
</dbReference>
<dbReference type="Pfam" id="PF06985">
    <property type="entry name" value="HET"/>
    <property type="match status" value="1"/>
</dbReference>
<dbReference type="PANTHER" id="PTHR33112">
    <property type="entry name" value="DOMAIN PROTEIN, PUTATIVE-RELATED"/>
    <property type="match status" value="1"/>
</dbReference>
<protein>
    <recommendedName>
        <fullName evidence="1">Protein kinase domain-containing protein</fullName>
    </recommendedName>
</protein>
<dbReference type="GO" id="GO:0004672">
    <property type="term" value="F:protein kinase activity"/>
    <property type="evidence" value="ECO:0007669"/>
    <property type="project" value="InterPro"/>
</dbReference>
<dbReference type="Proteomes" id="UP000605986">
    <property type="component" value="Unassembled WGS sequence"/>
</dbReference>
<evidence type="ECO:0000313" key="2">
    <source>
        <dbReference type="EMBL" id="KAF4448953.1"/>
    </source>
</evidence>
<dbReference type="InterPro" id="IPR010730">
    <property type="entry name" value="HET"/>
</dbReference>
<dbReference type="EMBL" id="JAADJG010000310">
    <property type="protein sequence ID" value="KAF4448953.1"/>
    <property type="molecule type" value="Genomic_DNA"/>
</dbReference>
<feature type="domain" description="Protein kinase" evidence="1">
    <location>
        <begin position="191"/>
        <end position="510"/>
    </location>
</feature>